<accession>A0A267DBW7</accession>
<dbReference type="CDD" id="cd06257">
    <property type="entry name" value="DnaJ"/>
    <property type="match status" value="1"/>
</dbReference>
<dbReference type="PROSITE" id="PS50102">
    <property type="entry name" value="RRM"/>
    <property type="match status" value="1"/>
</dbReference>
<reference evidence="6 7" key="1">
    <citation type="submission" date="2017-06" db="EMBL/GenBank/DDBJ databases">
        <title>A platform for efficient transgenesis in Macrostomum lignano, a flatworm model organism for stem cell research.</title>
        <authorList>
            <person name="Berezikov E."/>
        </authorList>
    </citation>
    <scope>NUCLEOTIDE SEQUENCE [LARGE SCALE GENOMIC DNA]</scope>
    <source>
        <strain evidence="6">DV1</strain>
        <tissue evidence="6">Whole organism</tissue>
    </source>
</reference>
<feature type="region of interest" description="Disordered" evidence="2">
    <location>
        <begin position="147"/>
        <end position="399"/>
    </location>
</feature>
<dbReference type="InterPro" id="IPR035979">
    <property type="entry name" value="RBD_domain_sf"/>
</dbReference>
<dbReference type="InterPro" id="IPR001623">
    <property type="entry name" value="DnaJ_domain"/>
</dbReference>
<dbReference type="OrthoDB" id="2017782at2759"/>
<dbReference type="InterPro" id="IPR012677">
    <property type="entry name" value="Nucleotide-bd_a/b_plait_sf"/>
</dbReference>
<keyword evidence="7" id="KW-1185">Reference proteome</keyword>
<feature type="compositionally biased region" description="Low complexity" evidence="2">
    <location>
        <begin position="313"/>
        <end position="329"/>
    </location>
</feature>
<dbReference type="Pfam" id="PF00226">
    <property type="entry name" value="DnaJ"/>
    <property type="match status" value="1"/>
</dbReference>
<feature type="compositionally biased region" description="Low complexity" evidence="2">
    <location>
        <begin position="587"/>
        <end position="603"/>
    </location>
</feature>
<feature type="compositionally biased region" description="Low complexity" evidence="2">
    <location>
        <begin position="237"/>
        <end position="246"/>
    </location>
</feature>
<feature type="compositionally biased region" description="Polar residues" evidence="2">
    <location>
        <begin position="147"/>
        <end position="156"/>
    </location>
</feature>
<dbReference type="Gene3D" id="1.10.287.110">
    <property type="entry name" value="DnaJ domain"/>
    <property type="match status" value="1"/>
</dbReference>
<gene>
    <name evidence="6" type="ORF">BOX15_Mlig012387g1</name>
</gene>
<dbReference type="PROSITE" id="PS50030">
    <property type="entry name" value="UBA"/>
    <property type="match status" value="1"/>
</dbReference>
<dbReference type="SUPFAM" id="SSF54928">
    <property type="entry name" value="RNA-binding domain, RBD"/>
    <property type="match status" value="1"/>
</dbReference>
<dbReference type="InterPro" id="IPR011990">
    <property type="entry name" value="TPR-like_helical_dom_sf"/>
</dbReference>
<dbReference type="PRINTS" id="PR00625">
    <property type="entry name" value="JDOMAIN"/>
</dbReference>
<dbReference type="PANTHER" id="PTHR47678:SF4">
    <property type="entry name" value="SHOCK PROTEIN 70 (HSP70)-INTERACTING PROTEIN, PUTATIVE-RELATED"/>
    <property type="match status" value="1"/>
</dbReference>
<feature type="compositionally biased region" description="Low complexity" evidence="2">
    <location>
        <begin position="199"/>
        <end position="229"/>
    </location>
</feature>
<dbReference type="Proteomes" id="UP000215902">
    <property type="component" value="Unassembled WGS sequence"/>
</dbReference>
<evidence type="ECO:0008006" key="8">
    <source>
        <dbReference type="Google" id="ProtNLM"/>
    </source>
</evidence>
<dbReference type="Gene3D" id="3.30.70.330">
    <property type="match status" value="1"/>
</dbReference>
<dbReference type="EMBL" id="NIVC01004706">
    <property type="protein sequence ID" value="PAA46783.1"/>
    <property type="molecule type" value="Genomic_DNA"/>
</dbReference>
<dbReference type="InterPro" id="IPR036869">
    <property type="entry name" value="J_dom_sf"/>
</dbReference>
<evidence type="ECO:0000259" key="3">
    <source>
        <dbReference type="PROSITE" id="PS50030"/>
    </source>
</evidence>
<dbReference type="PANTHER" id="PTHR47678">
    <property type="entry name" value="TETRATRICOPEPTIDE REPEAT PROTEIN 31"/>
    <property type="match status" value="1"/>
</dbReference>
<feature type="domain" description="UBA" evidence="3">
    <location>
        <begin position="519"/>
        <end position="548"/>
    </location>
</feature>
<dbReference type="STRING" id="282301.A0A267DBW7"/>
<dbReference type="SUPFAM" id="SSF48452">
    <property type="entry name" value="TPR-like"/>
    <property type="match status" value="1"/>
</dbReference>
<evidence type="ECO:0000259" key="4">
    <source>
        <dbReference type="PROSITE" id="PS50076"/>
    </source>
</evidence>
<organism evidence="6 7">
    <name type="scientific">Macrostomum lignano</name>
    <dbReference type="NCBI Taxonomy" id="282301"/>
    <lineage>
        <taxon>Eukaryota</taxon>
        <taxon>Metazoa</taxon>
        <taxon>Spiralia</taxon>
        <taxon>Lophotrochozoa</taxon>
        <taxon>Platyhelminthes</taxon>
        <taxon>Rhabditophora</taxon>
        <taxon>Macrostomorpha</taxon>
        <taxon>Macrostomida</taxon>
        <taxon>Macrostomidae</taxon>
        <taxon>Macrostomum</taxon>
    </lineage>
</organism>
<dbReference type="Gene3D" id="1.25.40.10">
    <property type="entry name" value="Tetratricopeptide repeat domain"/>
    <property type="match status" value="1"/>
</dbReference>
<evidence type="ECO:0000256" key="1">
    <source>
        <dbReference type="PROSITE-ProRule" id="PRU00176"/>
    </source>
</evidence>
<feature type="compositionally biased region" description="Pro residues" evidence="2">
    <location>
        <begin position="330"/>
        <end position="375"/>
    </location>
</feature>
<dbReference type="GO" id="GO:0003723">
    <property type="term" value="F:RNA binding"/>
    <property type="evidence" value="ECO:0007669"/>
    <property type="project" value="UniProtKB-UniRule"/>
</dbReference>
<feature type="domain" description="J" evidence="4">
    <location>
        <begin position="7"/>
        <end position="76"/>
    </location>
</feature>
<keyword evidence="1" id="KW-0694">RNA-binding</keyword>
<dbReference type="SMART" id="SM00360">
    <property type="entry name" value="RRM"/>
    <property type="match status" value="1"/>
</dbReference>
<dbReference type="PROSITE" id="PS50076">
    <property type="entry name" value="DNAJ_2"/>
    <property type="match status" value="1"/>
</dbReference>
<dbReference type="SMART" id="SM00271">
    <property type="entry name" value="DnaJ"/>
    <property type="match status" value="1"/>
</dbReference>
<dbReference type="SMART" id="SM00028">
    <property type="entry name" value="TPR"/>
    <property type="match status" value="2"/>
</dbReference>
<protein>
    <recommendedName>
        <fullName evidence="8">J domain-containing protein</fullName>
    </recommendedName>
</protein>
<feature type="compositionally biased region" description="Basic residues" evidence="2">
    <location>
        <begin position="176"/>
        <end position="195"/>
    </location>
</feature>
<dbReference type="SUPFAM" id="SSF46565">
    <property type="entry name" value="Chaperone J-domain"/>
    <property type="match status" value="1"/>
</dbReference>
<evidence type="ECO:0000313" key="7">
    <source>
        <dbReference type="Proteomes" id="UP000215902"/>
    </source>
</evidence>
<comment type="caution">
    <text evidence="6">The sequence shown here is derived from an EMBL/GenBank/DDBJ whole genome shotgun (WGS) entry which is preliminary data.</text>
</comment>
<dbReference type="Pfam" id="PF00076">
    <property type="entry name" value="RRM_1"/>
    <property type="match status" value="1"/>
</dbReference>
<feature type="compositionally biased region" description="Low complexity" evidence="2">
    <location>
        <begin position="568"/>
        <end position="580"/>
    </location>
</feature>
<dbReference type="InterPro" id="IPR000504">
    <property type="entry name" value="RRM_dom"/>
</dbReference>
<dbReference type="InterPro" id="IPR015940">
    <property type="entry name" value="UBA"/>
</dbReference>
<evidence type="ECO:0000259" key="5">
    <source>
        <dbReference type="PROSITE" id="PS50102"/>
    </source>
</evidence>
<name>A0A267DBW7_9PLAT</name>
<dbReference type="AlphaFoldDB" id="A0A267DBW7"/>
<proteinExistence type="predicted"/>
<feature type="domain" description="RRM" evidence="5">
    <location>
        <begin position="639"/>
        <end position="710"/>
    </location>
</feature>
<evidence type="ECO:0000313" key="6">
    <source>
        <dbReference type="EMBL" id="PAA46783.1"/>
    </source>
</evidence>
<sequence length="710" mass="78336">MIISKEEAAKILCVLPDASETEIKSAYRRLALQYHPDKCLPEEQEAATKKFQEISLAYKKLTSTDDEVDRLKDKFMNPEFIWLLIDAMTRTDFSVLFFFMNHSEDVDDFYCDDEDEDYSDDSDSSFNDNPNWYEYYQYRRQYRDQNSPITRFSTLSPEEAEKQAKELIEAEEREKRRAQRKQEKRRKKRQRRGKKKQEQQQQQAAAADLAAKKQAATDLAAKKQAAADLAAKKQQQEKTAAAAATAPVKSHGRKDSGEGGQQLGATAATDDSKDQDACSGSSGEDSSTGDIEEEEFDEASAFVARRVSKNQLPQQQQKPSQKQQQAPTQQPSPPRPTPRQQPPQPPPRQQPPQPPPRQQPPQPPPRQQPPAPAPQPLMQLNIPEPSPSYSTDPKLEARQRAKEGNRLMSTPLEDFSAAAVEFAAAIRLDPTDCRYYGSRAACYYRLGQLDLCASDAKQSVQLSPQYVKGFYILGQAQADLGLHAEAANSFSCVVALDADGCGDALERMRESQLACLEKSLGLDRGLCSRALDLANGDIEAAANRLLAGAGLPEQQEQRKPLSPPVRGSYAKTAASAASTSRPVGVLRPRNSQQPQPSANSSCSIDDEDQSAAPKRANCLLRSPPKPLPGATPDNPNNCRSLWVGSVKADVTEAQLRAAFSRYGPVLSLKMVHRSCYAFVNMATPQAAAAARAGLNGQVLGSHKIVVRYQI</sequence>
<evidence type="ECO:0000256" key="2">
    <source>
        <dbReference type="SAM" id="MobiDB-lite"/>
    </source>
</evidence>
<dbReference type="InterPro" id="IPR019734">
    <property type="entry name" value="TPR_rpt"/>
</dbReference>
<feature type="compositionally biased region" description="Basic and acidic residues" evidence="2">
    <location>
        <begin position="159"/>
        <end position="175"/>
    </location>
</feature>
<feature type="compositionally biased region" description="Low complexity" evidence="2">
    <location>
        <begin position="279"/>
        <end position="289"/>
    </location>
</feature>
<feature type="region of interest" description="Disordered" evidence="2">
    <location>
        <begin position="549"/>
        <end position="608"/>
    </location>
</feature>